<gene>
    <name evidence="1" type="ORF">LCGC14_2233420</name>
</gene>
<feature type="non-terminal residue" evidence="1">
    <location>
        <position position="90"/>
    </location>
</feature>
<protein>
    <submittedName>
        <fullName evidence="1">Uncharacterized protein</fullName>
    </submittedName>
</protein>
<name>A0A0F9DV69_9ZZZZ</name>
<dbReference type="EMBL" id="LAZR01030096">
    <property type="protein sequence ID" value="KKL57641.1"/>
    <property type="molecule type" value="Genomic_DNA"/>
</dbReference>
<accession>A0A0F9DV69</accession>
<reference evidence="1" key="1">
    <citation type="journal article" date="2015" name="Nature">
        <title>Complex archaea that bridge the gap between prokaryotes and eukaryotes.</title>
        <authorList>
            <person name="Spang A."/>
            <person name="Saw J.H."/>
            <person name="Jorgensen S.L."/>
            <person name="Zaremba-Niedzwiedzka K."/>
            <person name="Martijn J."/>
            <person name="Lind A.E."/>
            <person name="van Eijk R."/>
            <person name="Schleper C."/>
            <person name="Guy L."/>
            <person name="Ettema T.J."/>
        </authorList>
    </citation>
    <scope>NUCLEOTIDE SEQUENCE</scope>
</reference>
<comment type="caution">
    <text evidence="1">The sequence shown here is derived from an EMBL/GenBank/DDBJ whole genome shotgun (WGS) entry which is preliminary data.</text>
</comment>
<dbReference type="Gene3D" id="4.10.410.40">
    <property type="match status" value="1"/>
</dbReference>
<dbReference type="AlphaFoldDB" id="A0A0F9DV69"/>
<evidence type="ECO:0000313" key="1">
    <source>
        <dbReference type="EMBL" id="KKL57641.1"/>
    </source>
</evidence>
<sequence>MSDAKAGVGALFRRWSGSGWVNIAEINSITGPGMTRDTIDVTSLDSTGGYREFKGGFRDGGTVQLAMNFIRASIDLMKADFESDDLQGYE</sequence>
<organism evidence="1">
    <name type="scientific">marine sediment metagenome</name>
    <dbReference type="NCBI Taxonomy" id="412755"/>
    <lineage>
        <taxon>unclassified sequences</taxon>
        <taxon>metagenomes</taxon>
        <taxon>ecological metagenomes</taxon>
    </lineage>
</organism>
<proteinExistence type="predicted"/>